<dbReference type="RefSeq" id="WP_097096957.1">
    <property type="nucleotide sequence ID" value="NZ_OCMY01000001.1"/>
</dbReference>
<accession>A0A286BY90</accession>
<protein>
    <submittedName>
        <fullName evidence="1">Lysine-N-methylase</fullName>
    </submittedName>
</protein>
<keyword evidence="1" id="KW-0489">Methyltransferase</keyword>
<proteinExistence type="predicted"/>
<dbReference type="GO" id="GO:0032259">
    <property type="term" value="P:methylation"/>
    <property type="evidence" value="ECO:0007669"/>
    <property type="project" value="UniProtKB-KW"/>
</dbReference>
<keyword evidence="1" id="KW-0808">Transferase</keyword>
<dbReference type="InterPro" id="IPR005358">
    <property type="entry name" value="Puta_zinc/iron-chelating_dom"/>
</dbReference>
<dbReference type="NCBIfam" id="NF038110">
    <property type="entry name" value="Lys_methyl_FliB"/>
    <property type="match status" value="1"/>
</dbReference>
<name>A0A286BY90_9GAMM</name>
<dbReference type="Proteomes" id="UP000219271">
    <property type="component" value="Unassembled WGS sequence"/>
</dbReference>
<gene>
    <name evidence="1" type="ORF">SAMN06273570_3550</name>
</gene>
<dbReference type="Pfam" id="PF03692">
    <property type="entry name" value="CxxCxxCC"/>
    <property type="match status" value="1"/>
</dbReference>
<dbReference type="GO" id="GO:0008168">
    <property type="term" value="F:methyltransferase activity"/>
    <property type="evidence" value="ECO:0007669"/>
    <property type="project" value="UniProtKB-KW"/>
</dbReference>
<dbReference type="AlphaFoldDB" id="A0A286BY90"/>
<dbReference type="EMBL" id="OCMY01000001">
    <property type="protein sequence ID" value="SOD39110.1"/>
    <property type="molecule type" value="Genomic_DNA"/>
</dbReference>
<sequence>MKEISIVEPVFFTQFKCSGGACRDHCCKGWNIDLDKPTVNRYLKTRDATIRAIAAENIITTKKSYKKWGLINVSDNKSCAFMDENRLCSIHSSMGAAALSPTCAIYPRAENIFKYHIQKSLTLSCPEAVRQLLSGPEAMLFNESKIVKPHGYNTDSLDQGAQLINLMCSTIINSSGTEVEEGLYGIALLFLYLEKLDDDAEKYEKLEAYYYDIIASLQRGDIKNSINEIEPDHQLQWSLLVRLQGYLGARPTSRGWGALNHYAHRLAYIQSEGLKQNDMLQPMQRLRCAWHEKVMPWLSAHPHIMSNYLKYRIYTDGFPADRTITPLANLYLLVAEWFLIKSLMAASADLTGKIDENDMINILYSFHAVTKHDQISTAAFLQEIEHTKVNDDLSLVYLLK</sequence>
<reference evidence="2" key="1">
    <citation type="submission" date="2017-09" db="EMBL/GenBank/DDBJ databases">
        <authorList>
            <person name="Varghese N."/>
            <person name="Submissions S."/>
        </authorList>
    </citation>
    <scope>NUCLEOTIDE SEQUENCE [LARGE SCALE GENOMIC DNA]</scope>
    <source>
        <strain evidence="2">JKS000234</strain>
    </source>
</reference>
<evidence type="ECO:0000313" key="1">
    <source>
        <dbReference type="EMBL" id="SOD39110.1"/>
    </source>
</evidence>
<dbReference type="OrthoDB" id="86584at2"/>
<keyword evidence="2" id="KW-1185">Reference proteome</keyword>
<organism evidence="1 2">
    <name type="scientific">Candidatus Pantoea floridensis</name>
    <dbReference type="NCBI Taxonomy" id="1938870"/>
    <lineage>
        <taxon>Bacteria</taxon>
        <taxon>Pseudomonadati</taxon>
        <taxon>Pseudomonadota</taxon>
        <taxon>Gammaproteobacteria</taxon>
        <taxon>Enterobacterales</taxon>
        <taxon>Erwiniaceae</taxon>
        <taxon>Pantoea</taxon>
    </lineage>
</organism>
<evidence type="ECO:0000313" key="2">
    <source>
        <dbReference type="Proteomes" id="UP000219271"/>
    </source>
</evidence>